<evidence type="ECO:0000313" key="7">
    <source>
        <dbReference type="Proteomes" id="UP000001625"/>
    </source>
</evidence>
<dbReference type="SUPFAM" id="SSF52317">
    <property type="entry name" value="Class I glutamine amidotransferase-like"/>
    <property type="match status" value="1"/>
</dbReference>
<dbReference type="Pfam" id="PF07685">
    <property type="entry name" value="GATase_3"/>
    <property type="match status" value="1"/>
</dbReference>
<dbReference type="Pfam" id="PF13500">
    <property type="entry name" value="AAA_26"/>
    <property type="match status" value="1"/>
</dbReference>
<evidence type="ECO:0000256" key="2">
    <source>
        <dbReference type="ARBA" id="ARBA00022573"/>
    </source>
</evidence>
<dbReference type="Gene3D" id="3.40.50.880">
    <property type="match status" value="1"/>
</dbReference>
<dbReference type="NCBIfam" id="TIGR00379">
    <property type="entry name" value="cobB"/>
    <property type="match status" value="1"/>
</dbReference>
<comment type="similarity">
    <text evidence="1">Belongs to the CobB/CobQ family. CobQ subfamily.</text>
</comment>
<comment type="catalytic activity">
    <reaction evidence="4">
        <text>cob(II)yrinate + 2 L-glutamine + 2 ATP + 2 H2O = cob(II)yrinate a,c diamide + 2 L-glutamate + 2 ADP + 2 phosphate + 2 H(+)</text>
        <dbReference type="Rhea" id="RHEA:26289"/>
        <dbReference type="ChEBI" id="CHEBI:15377"/>
        <dbReference type="ChEBI" id="CHEBI:15378"/>
        <dbReference type="ChEBI" id="CHEBI:29985"/>
        <dbReference type="ChEBI" id="CHEBI:30616"/>
        <dbReference type="ChEBI" id="CHEBI:43474"/>
        <dbReference type="ChEBI" id="CHEBI:58359"/>
        <dbReference type="ChEBI" id="CHEBI:58537"/>
        <dbReference type="ChEBI" id="CHEBI:58894"/>
        <dbReference type="ChEBI" id="CHEBI:456216"/>
        <dbReference type="EC" id="6.3.5.11"/>
    </reaction>
</comment>
<reference evidence="6 7" key="1">
    <citation type="submission" date="2010-03" db="EMBL/GenBank/DDBJ databases">
        <title>Complete sequence of Sideroxydans lithotrophicus ES-1.</title>
        <authorList>
            <consortium name="US DOE Joint Genome Institute"/>
            <person name="Lucas S."/>
            <person name="Copeland A."/>
            <person name="Lapidus A."/>
            <person name="Cheng J.-F."/>
            <person name="Bruce D."/>
            <person name="Goodwin L."/>
            <person name="Pitluck S."/>
            <person name="Munk A.C."/>
            <person name="Detter J.C."/>
            <person name="Han C."/>
            <person name="Tapia R."/>
            <person name="Larimer F."/>
            <person name="Land M."/>
            <person name="Hauser L."/>
            <person name="Kyrpides N."/>
            <person name="Ivanova N."/>
            <person name="Emerson D."/>
            <person name="Woyke T."/>
        </authorList>
    </citation>
    <scope>NUCLEOTIDE SEQUENCE [LARGE SCALE GENOMIC DNA]</scope>
    <source>
        <strain evidence="6 7">ES-1</strain>
    </source>
</reference>
<dbReference type="OrthoDB" id="9764035at2"/>
<comment type="cofactor">
    <cofactor evidence="4">
        <name>Mg(2+)</name>
        <dbReference type="ChEBI" id="CHEBI:18420"/>
    </cofactor>
</comment>
<dbReference type="STRING" id="580332.Slit_1674"/>
<keyword evidence="4" id="KW-0547">Nucleotide-binding</keyword>
<dbReference type="SUPFAM" id="SSF52540">
    <property type="entry name" value="P-loop containing nucleoside triphosphate hydrolases"/>
    <property type="match status" value="1"/>
</dbReference>
<gene>
    <name evidence="4" type="primary">cbiA</name>
    <name evidence="6" type="ordered locus">Slit_1674</name>
</gene>
<keyword evidence="4" id="KW-0436">Ligase</keyword>
<evidence type="ECO:0000313" key="6">
    <source>
        <dbReference type="EMBL" id="ADE11907.1"/>
    </source>
</evidence>
<feature type="site" description="Increases nucleophilicity of active site Cys" evidence="4">
    <location>
        <position position="456"/>
    </location>
</feature>
<dbReference type="InterPro" id="IPR011698">
    <property type="entry name" value="GATase_3"/>
</dbReference>
<comment type="pathway">
    <text evidence="4">Cofactor biosynthesis; adenosylcobalamin biosynthesis; cob(II)yrinate a,c-diamide from sirohydrochlorin (anaerobic route): step 10/10.</text>
</comment>
<protein>
    <recommendedName>
        <fullName evidence="4">Cobyrinate a,c-diamide synthase</fullName>
        <ecNumber evidence="4">6.3.5.11</ecNumber>
    </recommendedName>
    <alternativeName>
        <fullName evidence="4">Cobyrinic acid a,c-diamide synthetase</fullName>
    </alternativeName>
</protein>
<dbReference type="GO" id="GO:0005524">
    <property type="term" value="F:ATP binding"/>
    <property type="evidence" value="ECO:0007669"/>
    <property type="project" value="UniProtKB-UniRule"/>
</dbReference>
<dbReference type="NCBIfam" id="NF002204">
    <property type="entry name" value="PRK01077.1"/>
    <property type="match status" value="1"/>
</dbReference>
<dbReference type="eggNOG" id="COG1797">
    <property type="taxonomic scope" value="Bacteria"/>
</dbReference>
<name>D5CSH1_SIDLE</name>
<dbReference type="GO" id="GO:0042242">
    <property type="term" value="F:cobyrinic acid a,c-diamide synthase activity"/>
    <property type="evidence" value="ECO:0007669"/>
    <property type="project" value="UniProtKB-UniRule"/>
</dbReference>
<comment type="miscellaneous">
    <text evidence="4">The a and c carboxylates of cobyrinate are activated for nucleophilic attack via formation of a phosphorylated intermediate by ATP. CbiA catalyzes first the amidation of the c-carboxylate, and then that of the a-carboxylate.</text>
</comment>
<sequence>MNRMLISAAHKSSGKTMVSIGLCAALKARGHVVQPFKKGPDYIDPMWLSQAAGHACRNLDLYLMERDDIVATFARHSREVNLVEGNKGLYDGLALDGSNSNAALAKMLDLPVMLVIDARGMTRGIAPLILGYQAFDRDIDIAGVILNNLGGSRHESKLRAVIEHYTDVPVIGAIHHDERLSIVERHLGLMPSNESHVATSKIKQIGEAIAEQVDLDRLLELSRKEPLAIPHQSPHLNPLPQAGEEANAKNIIKFPAVVSPLPCGEKVRIGIARDRSFGFYYADDLDALEAAGAELVPFDALRDAQLPEVDALYIGGGFPETCATELEANAALRAQIRQAIEDGMPVYAECGGLMYLARSIEYQDRTYEMVGAIPGDVKMHAKPIGRGYVHLKEDETHPWPRPNAPAKQIKAHEFHYSSLENLPPDSRFAYHVERGYGIDGDRDGLIVNNLLASYTHLRTIGSCYWATRFVAFVRRCKEQPSTSINEKAL</sequence>
<keyword evidence="3 4" id="KW-0315">Glutamine amidotransferase</keyword>
<comment type="similarity">
    <text evidence="4">Belongs to the CobB/CbiA family.</text>
</comment>
<organism evidence="6 7">
    <name type="scientific">Sideroxydans lithotrophicus (strain ES-1)</name>
    <dbReference type="NCBI Taxonomy" id="580332"/>
    <lineage>
        <taxon>Bacteria</taxon>
        <taxon>Pseudomonadati</taxon>
        <taxon>Pseudomonadota</taxon>
        <taxon>Betaproteobacteria</taxon>
        <taxon>Nitrosomonadales</taxon>
        <taxon>Gallionellaceae</taxon>
        <taxon>Sideroxydans</taxon>
    </lineage>
</organism>
<comment type="domain">
    <text evidence="4">Comprises of two domains. The C-terminal domain contains the binding site for glutamine and catalyzes the hydrolysis of this substrate to glutamate and ammonia. The N-terminal domain is anticipated to bind ATP and cobyrinate and catalyzes the ultimate synthesis of the diamide product. The ammonia produced via the glutaminase domain is probably translocated to the adjacent domain via a molecular tunnel, where it reacts with an activated intermediate.</text>
</comment>
<dbReference type="HAMAP" id="MF_00027">
    <property type="entry name" value="CobB_CbiA"/>
    <property type="match status" value="1"/>
</dbReference>
<dbReference type="RefSeq" id="WP_013029805.1">
    <property type="nucleotide sequence ID" value="NC_013959.1"/>
</dbReference>
<feature type="active site" description="Nucleophile" evidence="4">
    <location>
        <position position="350"/>
    </location>
</feature>
<dbReference type="EC" id="6.3.5.11" evidence="4"/>
<dbReference type="UniPathway" id="UPA00148">
    <property type="reaction ID" value="UER00231"/>
</dbReference>
<evidence type="ECO:0000259" key="5">
    <source>
        <dbReference type="Pfam" id="PF07685"/>
    </source>
</evidence>
<proteinExistence type="inferred from homology"/>
<dbReference type="PANTHER" id="PTHR43873:SF1">
    <property type="entry name" value="COBYRINATE A,C-DIAMIDE SYNTHASE"/>
    <property type="match status" value="1"/>
</dbReference>
<dbReference type="InterPro" id="IPR027417">
    <property type="entry name" value="P-loop_NTPase"/>
</dbReference>
<dbReference type="GO" id="GO:0009236">
    <property type="term" value="P:cobalamin biosynthetic process"/>
    <property type="evidence" value="ECO:0007669"/>
    <property type="project" value="UniProtKB-UniRule"/>
</dbReference>
<dbReference type="Proteomes" id="UP000001625">
    <property type="component" value="Chromosome"/>
</dbReference>
<evidence type="ECO:0000256" key="3">
    <source>
        <dbReference type="ARBA" id="ARBA00022962"/>
    </source>
</evidence>
<keyword evidence="4" id="KW-0460">Magnesium</keyword>
<keyword evidence="4" id="KW-0067">ATP-binding</keyword>
<keyword evidence="7" id="KW-1185">Reference proteome</keyword>
<dbReference type="HOGENOM" id="CLU_022752_2_1_4"/>
<dbReference type="InterPro" id="IPR029062">
    <property type="entry name" value="Class_I_gatase-like"/>
</dbReference>
<dbReference type="PANTHER" id="PTHR43873">
    <property type="entry name" value="COBYRINATE A,C-DIAMIDE SYNTHASE"/>
    <property type="match status" value="1"/>
</dbReference>
<feature type="domain" description="CobB/CobQ-like glutamine amidotransferase" evidence="5">
    <location>
        <begin position="268"/>
        <end position="457"/>
    </location>
</feature>
<dbReference type="AlphaFoldDB" id="D5CSH1"/>
<dbReference type="CDD" id="cd05388">
    <property type="entry name" value="CobB_N"/>
    <property type="match status" value="1"/>
</dbReference>
<comment type="function">
    <text evidence="4">Catalyzes the ATP-dependent amidation of the two carboxylate groups at positions a and c of cobyrinate, using either L-glutamine or ammonia as the nitrogen source.</text>
</comment>
<dbReference type="InterPro" id="IPR004484">
    <property type="entry name" value="CbiA/CobB_synth"/>
</dbReference>
<keyword evidence="2 4" id="KW-0169">Cobalamin biosynthesis</keyword>
<dbReference type="EMBL" id="CP001965">
    <property type="protein sequence ID" value="ADE11907.1"/>
    <property type="molecule type" value="Genomic_DNA"/>
</dbReference>
<dbReference type="Gene3D" id="3.40.50.300">
    <property type="entry name" value="P-loop containing nucleotide triphosphate hydrolases"/>
    <property type="match status" value="1"/>
</dbReference>
<dbReference type="KEGG" id="slt:Slit_1674"/>
<evidence type="ECO:0000256" key="4">
    <source>
        <dbReference type="HAMAP-Rule" id="MF_00027"/>
    </source>
</evidence>
<evidence type="ECO:0000256" key="1">
    <source>
        <dbReference type="ARBA" id="ARBA00006205"/>
    </source>
</evidence>
<dbReference type="PROSITE" id="PS51274">
    <property type="entry name" value="GATASE_COBBQ"/>
    <property type="match status" value="1"/>
</dbReference>
<dbReference type="CDD" id="cd03130">
    <property type="entry name" value="GATase1_CobB"/>
    <property type="match status" value="1"/>
</dbReference>
<accession>D5CSH1</accession>